<organism evidence="1">
    <name type="scientific">Siphoviridae sp. ctLqe90</name>
    <dbReference type="NCBI Taxonomy" id="2825456"/>
    <lineage>
        <taxon>Viruses</taxon>
        <taxon>Duplodnaviria</taxon>
        <taxon>Heunggongvirae</taxon>
        <taxon>Uroviricota</taxon>
        <taxon>Caudoviricetes</taxon>
    </lineage>
</organism>
<name>A0A8S5Q1H3_9CAUD</name>
<accession>A0A8S5Q1H3</accession>
<evidence type="ECO:0000313" key="1">
    <source>
        <dbReference type="EMBL" id="DAE13175.1"/>
    </source>
</evidence>
<reference evidence="1" key="1">
    <citation type="journal article" date="2021" name="Proc. Natl. Acad. Sci. U.S.A.">
        <title>A Catalog of Tens of Thousands of Viruses from Human Metagenomes Reveals Hidden Associations with Chronic Diseases.</title>
        <authorList>
            <person name="Tisza M.J."/>
            <person name="Buck C.B."/>
        </authorList>
    </citation>
    <scope>NUCLEOTIDE SEQUENCE</scope>
    <source>
        <strain evidence="1">CtLqe90</strain>
    </source>
</reference>
<sequence length="106" mass="12829">MDYIDKQFAKRGYKLVRQNEYGAYYERKDNKFNYTSELDIIAKANGKHLVQCYDAQVVYGHPEKDSNNYRVMNEVDGIDASLSFWIWLKFHQLKHKYKWDKVKKHD</sequence>
<protein>
    <submittedName>
        <fullName evidence="1">Uncharacterized protein</fullName>
    </submittedName>
</protein>
<proteinExistence type="predicted"/>
<dbReference type="EMBL" id="BK015564">
    <property type="protein sequence ID" value="DAE13175.1"/>
    <property type="molecule type" value="Genomic_DNA"/>
</dbReference>